<feature type="transmembrane region" description="Helical" evidence="1">
    <location>
        <begin position="6"/>
        <end position="24"/>
    </location>
</feature>
<dbReference type="RefSeq" id="WP_092067064.1">
    <property type="nucleotide sequence ID" value="NZ_FNHB01000001.1"/>
</dbReference>
<protein>
    <submittedName>
        <fullName evidence="2">Uncharacterized protein</fullName>
    </submittedName>
</protein>
<dbReference type="OrthoDB" id="2200353at2"/>
<sequence>MDTFIQIIKLIAFIAVALFIFSLYTQMLSKITQKSLRSRIANGKISDQQLIMLYNAAAKGRKHQWLTILFYGIFYKSLVQMQKETYQLYRGEMEKRGLLDQVN</sequence>
<dbReference type="EMBL" id="FNHB01000001">
    <property type="protein sequence ID" value="SDL48327.1"/>
    <property type="molecule type" value="Genomic_DNA"/>
</dbReference>
<reference evidence="2 3" key="1">
    <citation type="submission" date="2016-10" db="EMBL/GenBank/DDBJ databases">
        <authorList>
            <person name="de Groot N.N."/>
        </authorList>
    </citation>
    <scope>NUCLEOTIDE SEQUENCE [LARGE SCALE GENOMIC DNA]</scope>
    <source>
        <strain evidence="2 3">DSM 1736</strain>
    </source>
</reference>
<dbReference type="AlphaFoldDB" id="A0A1G9KF55"/>
<evidence type="ECO:0000313" key="2">
    <source>
        <dbReference type="EMBL" id="SDL48327.1"/>
    </source>
</evidence>
<keyword evidence="1" id="KW-1133">Transmembrane helix</keyword>
<name>A0A1G9KF55_9FIRM</name>
<evidence type="ECO:0000313" key="3">
    <source>
        <dbReference type="Proteomes" id="UP000214880"/>
    </source>
</evidence>
<keyword evidence="1" id="KW-0472">Membrane</keyword>
<keyword evidence="1" id="KW-0812">Transmembrane</keyword>
<evidence type="ECO:0000256" key="1">
    <source>
        <dbReference type="SAM" id="Phobius"/>
    </source>
</evidence>
<accession>A0A1G9KF55</accession>
<proteinExistence type="predicted"/>
<dbReference type="Proteomes" id="UP000214880">
    <property type="component" value="Unassembled WGS sequence"/>
</dbReference>
<keyword evidence="3" id="KW-1185">Reference proteome</keyword>
<organism evidence="2 3">
    <name type="scientific">Dendrosporobacter quercicolus</name>
    <dbReference type="NCBI Taxonomy" id="146817"/>
    <lineage>
        <taxon>Bacteria</taxon>
        <taxon>Bacillati</taxon>
        <taxon>Bacillota</taxon>
        <taxon>Negativicutes</taxon>
        <taxon>Selenomonadales</taxon>
        <taxon>Sporomusaceae</taxon>
        <taxon>Dendrosporobacter</taxon>
    </lineage>
</organism>
<gene>
    <name evidence="2" type="ORF">SAMN04488502_10116</name>
</gene>